<dbReference type="PANTHER" id="PTHR39203">
    <property type="entry name" value="CYTOPLASMIC PROTEIN-RELATED"/>
    <property type="match status" value="1"/>
</dbReference>
<proteinExistence type="predicted"/>
<dbReference type="EMBL" id="FMWK01000005">
    <property type="protein sequence ID" value="SCZ78303.1"/>
    <property type="molecule type" value="Genomic_DNA"/>
</dbReference>
<dbReference type="SUPFAM" id="SSF88697">
    <property type="entry name" value="PUA domain-like"/>
    <property type="match status" value="1"/>
</dbReference>
<evidence type="ECO:0000313" key="2">
    <source>
        <dbReference type="EMBL" id="SCZ78303.1"/>
    </source>
</evidence>
<dbReference type="RefSeq" id="WP_090162082.1">
    <property type="nucleotide sequence ID" value="NZ_FMWK01000005.1"/>
</dbReference>
<dbReference type="PANTHER" id="PTHR39203:SF1">
    <property type="entry name" value="CYTOPLASMIC PROTEIN"/>
    <property type="match status" value="1"/>
</dbReference>
<dbReference type="Proteomes" id="UP000199428">
    <property type="component" value="Unassembled WGS sequence"/>
</dbReference>
<dbReference type="InterPro" id="IPR007374">
    <property type="entry name" value="ASCH_domain"/>
</dbReference>
<protein>
    <submittedName>
        <fullName evidence="2">Uncharacterized protein YhfF</fullName>
    </submittedName>
</protein>
<evidence type="ECO:0000259" key="1">
    <source>
        <dbReference type="SMART" id="SM01022"/>
    </source>
</evidence>
<dbReference type="Gene3D" id="3.10.400.10">
    <property type="entry name" value="Sulfate adenylyltransferase"/>
    <property type="match status" value="1"/>
</dbReference>
<dbReference type="CDD" id="cd06553">
    <property type="entry name" value="ASCH_Ef3133_like"/>
    <property type="match status" value="1"/>
</dbReference>
<dbReference type="AlphaFoldDB" id="A0A1G5RW77"/>
<dbReference type="SMART" id="SM01022">
    <property type="entry name" value="ASCH"/>
    <property type="match status" value="1"/>
</dbReference>
<dbReference type="InterPro" id="IPR015947">
    <property type="entry name" value="PUA-like_sf"/>
</dbReference>
<feature type="domain" description="ASCH" evidence="1">
    <location>
        <begin position="19"/>
        <end position="137"/>
    </location>
</feature>
<dbReference type="PIRSF" id="PIRSF021320">
    <property type="entry name" value="DUF984"/>
    <property type="match status" value="1"/>
</dbReference>
<name>A0A1G5RW77_PSEXY</name>
<evidence type="ECO:0000313" key="3">
    <source>
        <dbReference type="Proteomes" id="UP000199428"/>
    </source>
</evidence>
<dbReference type="Pfam" id="PF04266">
    <property type="entry name" value="ASCH"/>
    <property type="match status" value="1"/>
</dbReference>
<organism evidence="2 3">
    <name type="scientific">Pseudobutyrivibrio xylanivorans</name>
    <dbReference type="NCBI Taxonomy" id="185007"/>
    <lineage>
        <taxon>Bacteria</taxon>
        <taxon>Bacillati</taxon>
        <taxon>Bacillota</taxon>
        <taxon>Clostridia</taxon>
        <taxon>Lachnospirales</taxon>
        <taxon>Lachnospiraceae</taxon>
        <taxon>Pseudobutyrivibrio</taxon>
    </lineage>
</organism>
<accession>A0A1G5RW77</accession>
<dbReference type="InterPro" id="IPR009326">
    <property type="entry name" value="DUF984"/>
</dbReference>
<gene>
    <name evidence="2" type="ORF">SAMN02910350_01195</name>
</gene>
<reference evidence="2 3" key="1">
    <citation type="submission" date="2016-10" db="EMBL/GenBank/DDBJ databases">
        <authorList>
            <person name="de Groot N.N."/>
        </authorList>
    </citation>
    <scope>NUCLEOTIDE SEQUENCE [LARGE SCALE GENOMIC DNA]</scope>
    <source>
        <strain evidence="2 3">DSM 10317</strain>
    </source>
</reference>
<sequence>MTAEELWKKSGLTGEYEAWGFGDDELTELVSSGKKTATSSAYACYEAEEEDLPEVGETSILLDDNDDAICIMRTTKVYTVPFKDVSAEHAAKEGEGDLSLDYWKEVHKEFFTEELEEIGESFSEDMLVVCEEFEVINV</sequence>